<sequence>MKVLLLAACTLAALPGLALAYPANNPECTHPVRRDGSNNKCGPPQVPTTTVPVVDPTPTLSVTPTEETTATTTSTEESTTAPIDPTITTTEASYTPTPTGPTGCDPRGTGFNSYIVRLAGVNDYMVFEGSEDEYKDKVRATFDCYLLTDDDSFALKLVYRLRPSDAEIMRSWPETGSVTLA</sequence>
<accession>A0A4Q0A0I1</accession>
<dbReference type="EMBL" id="ML002331">
    <property type="protein sequence ID" value="RKP38772.1"/>
    <property type="molecule type" value="Genomic_DNA"/>
</dbReference>
<feature type="signal peptide" evidence="2">
    <location>
        <begin position="1"/>
        <end position="20"/>
    </location>
</feature>
<keyword evidence="2" id="KW-0732">Signal</keyword>
<evidence type="ECO:0000313" key="3">
    <source>
        <dbReference type="EMBL" id="RKP38772.1"/>
    </source>
</evidence>
<reference evidence="4" key="1">
    <citation type="journal article" date="2018" name="Nat. Microbiol.">
        <title>Leveraging single-cell genomics to expand the fungal tree of life.</title>
        <authorList>
            <person name="Ahrendt S.R."/>
            <person name="Quandt C.A."/>
            <person name="Ciobanu D."/>
            <person name="Clum A."/>
            <person name="Salamov A."/>
            <person name="Andreopoulos B."/>
            <person name="Cheng J.F."/>
            <person name="Woyke T."/>
            <person name="Pelin A."/>
            <person name="Henrissat B."/>
            <person name="Reynolds N.K."/>
            <person name="Benny G.L."/>
            <person name="Smith M.E."/>
            <person name="James T.Y."/>
            <person name="Grigoriev I.V."/>
        </authorList>
    </citation>
    <scope>NUCLEOTIDE SEQUENCE [LARGE SCALE GENOMIC DNA]</scope>
    <source>
        <strain evidence="4">RSA 468</strain>
    </source>
</reference>
<evidence type="ECO:0000256" key="2">
    <source>
        <dbReference type="SAM" id="SignalP"/>
    </source>
</evidence>
<feature type="region of interest" description="Disordered" evidence="1">
    <location>
        <begin position="30"/>
        <end position="106"/>
    </location>
</feature>
<gene>
    <name evidence="3" type="ORF">BJ085DRAFT_39886</name>
</gene>
<protein>
    <submittedName>
        <fullName evidence="3">Uncharacterized protein</fullName>
    </submittedName>
</protein>
<evidence type="ECO:0000256" key="1">
    <source>
        <dbReference type="SAM" id="MobiDB-lite"/>
    </source>
</evidence>
<proteinExistence type="predicted"/>
<keyword evidence="4" id="KW-1185">Reference proteome</keyword>
<name>A0A4Q0A0I1_9FUNG</name>
<evidence type="ECO:0000313" key="4">
    <source>
        <dbReference type="Proteomes" id="UP000268162"/>
    </source>
</evidence>
<feature type="compositionally biased region" description="Low complexity" evidence="1">
    <location>
        <begin position="47"/>
        <end position="106"/>
    </location>
</feature>
<organism evidence="3 4">
    <name type="scientific">Dimargaris cristalligena</name>
    <dbReference type="NCBI Taxonomy" id="215637"/>
    <lineage>
        <taxon>Eukaryota</taxon>
        <taxon>Fungi</taxon>
        <taxon>Fungi incertae sedis</taxon>
        <taxon>Zoopagomycota</taxon>
        <taxon>Kickxellomycotina</taxon>
        <taxon>Dimargaritomycetes</taxon>
        <taxon>Dimargaritales</taxon>
        <taxon>Dimargaritaceae</taxon>
        <taxon>Dimargaris</taxon>
    </lineage>
</organism>
<dbReference type="AlphaFoldDB" id="A0A4Q0A0I1"/>
<feature type="chain" id="PRO_5020249019" evidence="2">
    <location>
        <begin position="21"/>
        <end position="181"/>
    </location>
</feature>
<dbReference type="Proteomes" id="UP000268162">
    <property type="component" value="Unassembled WGS sequence"/>
</dbReference>